<organism evidence="1 2">
    <name type="scientific">Sunxiuqinia dokdonensis</name>
    <dbReference type="NCBI Taxonomy" id="1409788"/>
    <lineage>
        <taxon>Bacteria</taxon>
        <taxon>Pseudomonadati</taxon>
        <taxon>Bacteroidota</taxon>
        <taxon>Bacteroidia</taxon>
        <taxon>Marinilabiliales</taxon>
        <taxon>Prolixibacteraceae</taxon>
        <taxon>Sunxiuqinia</taxon>
    </lineage>
</organism>
<accession>A0A0L8V9B6</accession>
<keyword evidence="2" id="KW-1185">Reference proteome</keyword>
<evidence type="ECO:0000313" key="1">
    <source>
        <dbReference type="EMBL" id="KOH45034.1"/>
    </source>
</evidence>
<comment type="caution">
    <text evidence="1">The sequence shown here is derived from an EMBL/GenBank/DDBJ whole genome shotgun (WGS) entry which is preliminary data.</text>
</comment>
<dbReference type="EMBL" id="LGIA01000149">
    <property type="protein sequence ID" value="KOH45034.1"/>
    <property type="molecule type" value="Genomic_DNA"/>
</dbReference>
<proteinExistence type="predicted"/>
<protein>
    <submittedName>
        <fullName evidence="1">Uncharacterized protein</fullName>
    </submittedName>
</protein>
<sequence length="39" mass="4381">MIKKKAVIALPKIDNNPIIFKMLLSEANIEPIGHPLWIA</sequence>
<dbReference type="AlphaFoldDB" id="A0A0L8V9B6"/>
<dbReference type="Proteomes" id="UP000036958">
    <property type="component" value="Unassembled WGS sequence"/>
</dbReference>
<name>A0A0L8V9B6_9BACT</name>
<gene>
    <name evidence="1" type="ORF">NC99_21590</name>
</gene>
<evidence type="ECO:0000313" key="2">
    <source>
        <dbReference type="Proteomes" id="UP000036958"/>
    </source>
</evidence>
<reference evidence="2" key="1">
    <citation type="submission" date="2015-07" db="EMBL/GenBank/DDBJ databases">
        <title>Genome sequencing of Sunxiuqinia dokdonensis strain SK.</title>
        <authorList>
            <person name="Ahn S."/>
            <person name="Kim B.-C."/>
        </authorList>
    </citation>
    <scope>NUCLEOTIDE SEQUENCE [LARGE SCALE GENOMIC DNA]</scope>
    <source>
        <strain evidence="2">SK</strain>
    </source>
</reference>